<dbReference type="InterPro" id="IPR036249">
    <property type="entry name" value="Thioredoxin-like_sf"/>
</dbReference>
<protein>
    <submittedName>
        <fullName evidence="2">Glutathione S-transferase</fullName>
    </submittedName>
</protein>
<sequence>MPDYKVYYFNVKALGEPLRFLLSYGNLPFDDVRITREEWPALKPTQAPAPGRTEKKSR</sequence>
<dbReference type="InterPro" id="IPR004045">
    <property type="entry name" value="Glutathione_S-Trfase_N"/>
</dbReference>
<organism evidence="2">
    <name type="scientific">Anopheles funestus</name>
    <name type="common">African malaria mosquito</name>
    <dbReference type="NCBI Taxonomy" id="62324"/>
    <lineage>
        <taxon>Eukaryota</taxon>
        <taxon>Metazoa</taxon>
        <taxon>Ecdysozoa</taxon>
        <taxon>Arthropoda</taxon>
        <taxon>Hexapoda</taxon>
        <taxon>Insecta</taxon>
        <taxon>Pterygota</taxon>
        <taxon>Neoptera</taxon>
        <taxon>Endopterygota</taxon>
        <taxon>Diptera</taxon>
        <taxon>Nematocera</taxon>
        <taxon>Culicoidea</taxon>
        <taxon>Culicidae</taxon>
        <taxon>Anophelinae</taxon>
        <taxon>Anopheles</taxon>
    </lineage>
</organism>
<dbReference type="AlphaFoldDB" id="A0A6R5Z5J9"/>
<name>A0A6R5Z5J9_ANOFN</name>
<accession>A0A6R5Z5J9</accession>
<evidence type="ECO:0000313" key="2">
    <source>
        <dbReference type="EnsemblMetazoa" id="AFUN008829-PB"/>
    </source>
</evidence>
<dbReference type="VEuPathDB" id="VectorBase:AFUN2_009356"/>
<dbReference type="PROSITE" id="PS50404">
    <property type="entry name" value="GST_NTER"/>
    <property type="match status" value="1"/>
</dbReference>
<evidence type="ECO:0000259" key="1">
    <source>
        <dbReference type="PROSITE" id="PS50404"/>
    </source>
</evidence>
<reference evidence="2" key="1">
    <citation type="submission" date="2020-05" db="UniProtKB">
        <authorList>
            <consortium name="EnsemblMetazoa"/>
        </authorList>
    </citation>
    <scope>IDENTIFICATION</scope>
    <source>
        <strain evidence="2">FUMOZ</strain>
    </source>
</reference>
<dbReference type="SUPFAM" id="SSF52833">
    <property type="entry name" value="Thioredoxin-like"/>
    <property type="match status" value="1"/>
</dbReference>
<dbReference type="Gene3D" id="1.20.1050.130">
    <property type="match status" value="1"/>
</dbReference>
<feature type="domain" description="GST N-terminal" evidence="1">
    <location>
        <begin position="2"/>
        <end position="58"/>
    </location>
</feature>
<dbReference type="EnsemblMetazoa" id="AFUN008829-RB">
    <property type="protein sequence ID" value="AFUN008829-PB"/>
    <property type="gene ID" value="AFUN008829"/>
</dbReference>
<proteinExistence type="predicted"/>
<dbReference type="VEuPathDB" id="VectorBase:AFUN008829"/>